<feature type="binding site" evidence="6">
    <location>
        <position position="89"/>
    </location>
    <ligand>
        <name>S-adenosyl-L-methionine</name>
        <dbReference type="ChEBI" id="CHEBI:59789"/>
    </ligand>
</feature>
<dbReference type="SUPFAM" id="SSF53335">
    <property type="entry name" value="S-adenosyl-L-methionine-dependent methyltransferases"/>
    <property type="match status" value="1"/>
</dbReference>
<dbReference type="InterPro" id="IPR001678">
    <property type="entry name" value="MeTrfase_RsmB-F_NOP2_dom"/>
</dbReference>
<dbReference type="Pfam" id="PF01189">
    <property type="entry name" value="Methyltr_RsmB-F"/>
    <property type="match status" value="1"/>
</dbReference>
<dbReference type="InterPro" id="IPR018314">
    <property type="entry name" value="RsmB/NOL1/NOP2-like_CS"/>
</dbReference>
<dbReference type="PANTHER" id="PTHR22807">
    <property type="entry name" value="NOP2 YEAST -RELATED NOL1/NOP2/FMU SUN DOMAIN-CONTAINING"/>
    <property type="match status" value="1"/>
</dbReference>
<feature type="domain" description="SAM-dependent MTase RsmB/NOP-type" evidence="7">
    <location>
        <begin position="1"/>
        <end position="205"/>
    </location>
</feature>
<evidence type="ECO:0000256" key="3">
    <source>
        <dbReference type="ARBA" id="ARBA00022679"/>
    </source>
</evidence>
<organism evidence="8 9">
    <name type="scientific">Durusdinium trenchii</name>
    <dbReference type="NCBI Taxonomy" id="1381693"/>
    <lineage>
        <taxon>Eukaryota</taxon>
        <taxon>Sar</taxon>
        <taxon>Alveolata</taxon>
        <taxon>Dinophyceae</taxon>
        <taxon>Suessiales</taxon>
        <taxon>Symbiodiniaceae</taxon>
        <taxon>Durusdinium</taxon>
    </lineage>
</organism>
<protein>
    <recommendedName>
        <fullName evidence="7">SAM-dependent MTase RsmB/NOP-type domain-containing protein</fullName>
    </recommendedName>
</protein>
<evidence type="ECO:0000313" key="9">
    <source>
        <dbReference type="Proteomes" id="UP001642484"/>
    </source>
</evidence>
<sequence>MDAFGAPKKKDMRLLDMAAAPGGKTTALCAWLANSSAAVVANEPNVARCKVLVENLLRTGSMPKAAVTQMDGRQCGQCWPGYFDAVLLDAPCSGESLTRREGAMEMLQHPPGYVEGLSKLQRQLISSAFEALKVGGVLVYSTCTLNVQENEHVCDFLEQTFAGAVEREELHLPGTEEMRTPAGCLRCWPQMSDTQGFFVARFRKTAGLTEAGGRKRQTD</sequence>
<evidence type="ECO:0000256" key="1">
    <source>
        <dbReference type="ARBA" id="ARBA00007494"/>
    </source>
</evidence>
<dbReference type="InterPro" id="IPR049560">
    <property type="entry name" value="MeTrfase_RsmB-F_NOP2_cat"/>
</dbReference>
<dbReference type="PROSITE" id="PS01153">
    <property type="entry name" value="NOL1_NOP2_SUN"/>
    <property type="match status" value="1"/>
</dbReference>
<comment type="caution">
    <text evidence="8">The sequence shown here is derived from an EMBL/GenBank/DDBJ whole genome shotgun (WGS) entry which is preliminary data.</text>
</comment>
<dbReference type="PROSITE" id="PS51686">
    <property type="entry name" value="SAM_MT_RSMB_NOP"/>
    <property type="match status" value="1"/>
</dbReference>
<accession>A0ABP0IHP6</accession>
<evidence type="ECO:0000256" key="5">
    <source>
        <dbReference type="ARBA" id="ARBA00022884"/>
    </source>
</evidence>
<keyword evidence="5 6" id="KW-0694">RNA-binding</keyword>
<feature type="binding site" evidence="6">
    <location>
        <position position="43"/>
    </location>
    <ligand>
        <name>S-adenosyl-L-methionine</name>
        <dbReference type="ChEBI" id="CHEBI:59789"/>
    </ligand>
</feature>
<comment type="similarity">
    <text evidence="1 6">Belongs to the class I-like SAM-binding methyltransferase superfamily. RsmB/NOP family.</text>
</comment>
<keyword evidence="4 6" id="KW-0949">S-adenosyl-L-methionine</keyword>
<keyword evidence="9" id="KW-1185">Reference proteome</keyword>
<evidence type="ECO:0000313" key="8">
    <source>
        <dbReference type="EMBL" id="CAK9000880.1"/>
    </source>
</evidence>
<feature type="binding site" evidence="6">
    <location>
        <position position="71"/>
    </location>
    <ligand>
        <name>S-adenosyl-L-methionine</name>
        <dbReference type="ChEBI" id="CHEBI:59789"/>
    </ligand>
</feature>
<keyword evidence="3 6" id="KW-0808">Transferase</keyword>
<dbReference type="Gene3D" id="3.40.50.150">
    <property type="entry name" value="Vaccinia Virus protein VP39"/>
    <property type="match status" value="1"/>
</dbReference>
<dbReference type="Proteomes" id="UP001642484">
    <property type="component" value="Unassembled WGS sequence"/>
</dbReference>
<proteinExistence type="inferred from homology"/>
<dbReference type="PRINTS" id="PR02008">
    <property type="entry name" value="RCMTFAMILY"/>
</dbReference>
<evidence type="ECO:0000259" key="7">
    <source>
        <dbReference type="PROSITE" id="PS51686"/>
    </source>
</evidence>
<reference evidence="8 9" key="1">
    <citation type="submission" date="2024-02" db="EMBL/GenBank/DDBJ databases">
        <authorList>
            <person name="Chen Y."/>
            <person name="Shah S."/>
            <person name="Dougan E. K."/>
            <person name="Thang M."/>
            <person name="Chan C."/>
        </authorList>
    </citation>
    <scope>NUCLEOTIDE SEQUENCE [LARGE SCALE GENOMIC DNA]</scope>
</reference>
<gene>
    <name evidence="8" type="ORF">CCMP2556_LOCUS6241</name>
</gene>
<dbReference type="InterPro" id="IPR023267">
    <property type="entry name" value="RCMT"/>
</dbReference>
<evidence type="ECO:0000256" key="2">
    <source>
        <dbReference type="ARBA" id="ARBA00022603"/>
    </source>
</evidence>
<dbReference type="PANTHER" id="PTHR22807:SF30">
    <property type="entry name" value="28S RRNA (CYTOSINE(4447)-C(5))-METHYLTRANSFERASE-RELATED"/>
    <property type="match status" value="1"/>
</dbReference>
<feature type="binding site" evidence="6">
    <location>
        <begin position="18"/>
        <end position="24"/>
    </location>
    <ligand>
        <name>S-adenosyl-L-methionine</name>
        <dbReference type="ChEBI" id="CHEBI:59789"/>
    </ligand>
</feature>
<evidence type="ECO:0000256" key="6">
    <source>
        <dbReference type="PROSITE-ProRule" id="PRU01023"/>
    </source>
</evidence>
<feature type="active site" description="Nucleophile" evidence="6">
    <location>
        <position position="143"/>
    </location>
</feature>
<dbReference type="InterPro" id="IPR029063">
    <property type="entry name" value="SAM-dependent_MTases_sf"/>
</dbReference>
<keyword evidence="2 6" id="KW-0489">Methyltransferase</keyword>
<dbReference type="EMBL" id="CAXAMN010002703">
    <property type="protein sequence ID" value="CAK9000880.1"/>
    <property type="molecule type" value="Genomic_DNA"/>
</dbReference>
<name>A0ABP0IHP6_9DINO</name>
<evidence type="ECO:0000256" key="4">
    <source>
        <dbReference type="ARBA" id="ARBA00022691"/>
    </source>
</evidence>